<dbReference type="NCBIfam" id="TIGR00116">
    <property type="entry name" value="tsf"/>
    <property type="match status" value="1"/>
</dbReference>
<sequence length="291" mass="32456">MTKAELVKELRTRTQASMSECIKALDASENDIEKAIVWLRENGAIKAANKLKNAATDGVTLAKKVGNKAILIEVNCQTDFVAKNENFLAYANQILEEALAKVESKEDFDKLIINGKPIAESGLDLTAYIGEKIVFRRGEILKANDQQTLGVYTHNNNRVAAIILVDGKVEDEVVRNVAMHAAAMRPRYLNEQVVDQVWLAKEREIIVNQLEHEGKPAAFAAKIIEGRLNKILKENCLVDQSYFKQPELTIEKYLKNNNAVAVGYYSYEVGEGIEKAPQMSFADEVAAQMKK</sequence>
<name>A0AAP9AAH2_UREUR</name>
<reference evidence="12 13" key="1">
    <citation type="submission" date="2018-07" db="EMBL/GenBank/DDBJ databases">
        <title>Ureaplasma urealyticum 1000 the multidrug-resistant clinical isolate obtained from scrapings of the urogenital tract of a woman with inflammatory diseases of the reproductive organs.</title>
        <authorList>
            <person name="Kolesnikova E.A."/>
            <person name="Alekseeva A.E."/>
            <person name="Brusnigina N.F."/>
            <person name="Makhova M.A."/>
        </authorList>
    </citation>
    <scope>NUCLEOTIDE SEQUENCE [LARGE SCALE GENOMIC DNA]</scope>
    <source>
        <strain evidence="12 13">1000</strain>
    </source>
</reference>
<dbReference type="SUPFAM" id="SSF54713">
    <property type="entry name" value="Elongation factor Ts (EF-Ts), dimerisation domain"/>
    <property type="match status" value="2"/>
</dbReference>
<dbReference type="EMBL" id="QOKT01000027">
    <property type="protein sequence ID" value="RCJ00561.1"/>
    <property type="molecule type" value="Genomic_DNA"/>
</dbReference>
<dbReference type="Gene3D" id="1.10.286.20">
    <property type="match status" value="1"/>
</dbReference>
<keyword evidence="3 6" id="KW-0251">Elongation factor</keyword>
<dbReference type="PANTHER" id="PTHR11741">
    <property type="entry name" value="ELONGATION FACTOR TS"/>
    <property type="match status" value="1"/>
</dbReference>
<keyword evidence="6" id="KW-0963">Cytoplasm</keyword>
<accession>A0AAP9AAH2</accession>
<dbReference type="GO" id="GO:0003746">
    <property type="term" value="F:translation elongation factor activity"/>
    <property type="evidence" value="ECO:0007669"/>
    <property type="project" value="UniProtKB-UniRule"/>
</dbReference>
<evidence type="ECO:0000259" key="9">
    <source>
        <dbReference type="Pfam" id="PF00889"/>
    </source>
</evidence>
<protein>
    <recommendedName>
        <fullName evidence="2 6">Elongation factor Ts</fullName>
        <shortName evidence="6">EF-Ts</shortName>
    </recommendedName>
</protein>
<evidence type="ECO:0000256" key="3">
    <source>
        <dbReference type="ARBA" id="ARBA00022768"/>
    </source>
</evidence>
<dbReference type="RefSeq" id="WP_004025668.1">
    <property type="nucleotide sequence ID" value="NZ_CAMXZD010000004.1"/>
</dbReference>
<dbReference type="Pfam" id="PF00889">
    <property type="entry name" value="EF_TS"/>
    <property type="match status" value="1"/>
</dbReference>
<evidence type="ECO:0000256" key="6">
    <source>
        <dbReference type="HAMAP-Rule" id="MF_00050"/>
    </source>
</evidence>
<feature type="region of interest" description="Involved in Mg(2+) ion dislocation from EF-Tu" evidence="6">
    <location>
        <begin position="78"/>
        <end position="81"/>
    </location>
</feature>
<evidence type="ECO:0000256" key="8">
    <source>
        <dbReference type="RuleBase" id="RU000643"/>
    </source>
</evidence>
<keyword evidence="4 6" id="KW-0648">Protein biosynthesis</keyword>
<organism evidence="11 14">
    <name type="scientific">Ureaplasma urealyticum</name>
    <name type="common">Ureaplasma urealyticum biotype 2</name>
    <dbReference type="NCBI Taxonomy" id="2130"/>
    <lineage>
        <taxon>Bacteria</taxon>
        <taxon>Bacillati</taxon>
        <taxon>Mycoplasmatota</taxon>
        <taxon>Mycoplasmoidales</taxon>
        <taxon>Mycoplasmoidaceae</taxon>
        <taxon>Ureaplasma</taxon>
    </lineage>
</organism>
<dbReference type="InterPro" id="IPR009060">
    <property type="entry name" value="UBA-like_sf"/>
</dbReference>
<dbReference type="PROSITE" id="PS01127">
    <property type="entry name" value="EF_TS_2"/>
    <property type="match status" value="1"/>
</dbReference>
<evidence type="ECO:0000313" key="15">
    <source>
        <dbReference type="Proteomes" id="UP001201240"/>
    </source>
</evidence>
<proteinExistence type="inferred from homology"/>
<reference evidence="11 14" key="2">
    <citation type="submission" date="2019-07" db="EMBL/GenBank/DDBJ databases">
        <title>Comparative genomics of three clinical Ureaplasma species: analysis of their core genomes and virulence factors.</title>
        <authorList>
            <person name="Yang T."/>
            <person name="Zhang Y."/>
            <person name="Li X."/>
            <person name="Kong Y."/>
            <person name="Yu H."/>
            <person name="Ruan Z."/>
            <person name="Xie X."/>
            <person name="Zhang J."/>
        </authorList>
    </citation>
    <scope>NUCLEOTIDE SEQUENCE [LARGE SCALE GENOMIC DNA]</scope>
    <source>
        <strain evidence="11 14">132</strain>
    </source>
</reference>
<dbReference type="Gene3D" id="3.30.479.20">
    <property type="entry name" value="Elongation factor Ts, dimerisation domain"/>
    <property type="match status" value="2"/>
</dbReference>
<dbReference type="FunFam" id="1.10.286.20:FF:000001">
    <property type="entry name" value="Elongation factor Ts"/>
    <property type="match status" value="1"/>
</dbReference>
<dbReference type="GO" id="GO:0005737">
    <property type="term" value="C:cytoplasm"/>
    <property type="evidence" value="ECO:0007669"/>
    <property type="project" value="UniProtKB-SubCell"/>
</dbReference>
<dbReference type="AlphaFoldDB" id="A0AAP9AAH2"/>
<evidence type="ECO:0000256" key="4">
    <source>
        <dbReference type="ARBA" id="ARBA00022917"/>
    </source>
</evidence>
<dbReference type="InterPro" id="IPR036402">
    <property type="entry name" value="EF-Ts_dimer_sf"/>
</dbReference>
<gene>
    <name evidence="6 10" type="primary">tsf</name>
    <name evidence="12" type="ORF">DSQ42_03000</name>
    <name evidence="11" type="ORF">FJM05_02865</name>
    <name evidence="10" type="ORF">LH652_02765</name>
</gene>
<evidence type="ECO:0000256" key="1">
    <source>
        <dbReference type="ARBA" id="ARBA00005532"/>
    </source>
</evidence>
<dbReference type="Proteomes" id="UP000318231">
    <property type="component" value="Chromosome"/>
</dbReference>
<comment type="similarity">
    <text evidence="1 6 7">Belongs to the EF-Ts family.</text>
</comment>
<dbReference type="SUPFAM" id="SSF46934">
    <property type="entry name" value="UBA-like"/>
    <property type="match status" value="1"/>
</dbReference>
<dbReference type="InterPro" id="IPR001816">
    <property type="entry name" value="Transl_elong_EFTs/EF1B"/>
</dbReference>
<evidence type="ECO:0000313" key="11">
    <source>
        <dbReference type="EMBL" id="QDI65102.1"/>
    </source>
</evidence>
<evidence type="ECO:0000313" key="12">
    <source>
        <dbReference type="EMBL" id="RCJ00561.1"/>
    </source>
</evidence>
<dbReference type="HAMAP" id="MF_00050">
    <property type="entry name" value="EF_Ts"/>
    <property type="match status" value="1"/>
</dbReference>
<dbReference type="InterPro" id="IPR018101">
    <property type="entry name" value="Transl_elong_Ts_CS"/>
</dbReference>
<dbReference type="Proteomes" id="UP001201240">
    <property type="component" value="Unassembled WGS sequence"/>
</dbReference>
<feature type="domain" description="Translation elongation factor EFTs/EF1B dimerisation" evidence="9">
    <location>
        <begin position="69"/>
        <end position="271"/>
    </location>
</feature>
<dbReference type="GeneID" id="93849056"/>
<evidence type="ECO:0000256" key="2">
    <source>
        <dbReference type="ARBA" id="ARBA00016956"/>
    </source>
</evidence>
<comment type="subcellular location">
    <subcellularLocation>
        <location evidence="6 8">Cytoplasm</location>
    </subcellularLocation>
</comment>
<dbReference type="Proteomes" id="UP000253077">
    <property type="component" value="Unassembled WGS sequence"/>
</dbReference>
<dbReference type="EMBL" id="CP041200">
    <property type="protein sequence ID" value="QDI65102.1"/>
    <property type="molecule type" value="Genomic_DNA"/>
</dbReference>
<evidence type="ECO:0000256" key="7">
    <source>
        <dbReference type="RuleBase" id="RU000642"/>
    </source>
</evidence>
<evidence type="ECO:0000313" key="10">
    <source>
        <dbReference type="EMBL" id="MCF1349201.1"/>
    </source>
</evidence>
<dbReference type="EMBL" id="JAJBIS010000001">
    <property type="protein sequence ID" value="MCF1349201.1"/>
    <property type="molecule type" value="Genomic_DNA"/>
</dbReference>
<dbReference type="CDD" id="cd14275">
    <property type="entry name" value="UBA_EF-Ts"/>
    <property type="match status" value="1"/>
</dbReference>
<dbReference type="InterPro" id="IPR014039">
    <property type="entry name" value="Transl_elong_EFTs/EF1B_dimer"/>
</dbReference>
<dbReference type="Gene3D" id="1.10.8.10">
    <property type="entry name" value="DNA helicase RuvA subunit, C-terminal domain"/>
    <property type="match status" value="1"/>
</dbReference>
<evidence type="ECO:0000313" key="14">
    <source>
        <dbReference type="Proteomes" id="UP000318231"/>
    </source>
</evidence>
<dbReference type="FunFam" id="1.10.8.10:FF:000001">
    <property type="entry name" value="Elongation factor Ts"/>
    <property type="match status" value="1"/>
</dbReference>
<dbReference type="PANTHER" id="PTHR11741:SF0">
    <property type="entry name" value="ELONGATION FACTOR TS, MITOCHONDRIAL"/>
    <property type="match status" value="1"/>
</dbReference>
<evidence type="ECO:0000256" key="5">
    <source>
        <dbReference type="ARBA" id="ARBA00025453"/>
    </source>
</evidence>
<comment type="function">
    <text evidence="5 6 7">Associates with the EF-Tu.GDP complex and induces the exchange of GDP to GTP. It remains bound to the aminoacyl-tRNA.EF-Tu.GTP complex up to the GTP hydrolysis stage on the ribosome.</text>
</comment>
<evidence type="ECO:0000313" key="13">
    <source>
        <dbReference type="Proteomes" id="UP000253077"/>
    </source>
</evidence>
<reference evidence="10 15" key="3">
    <citation type="submission" date="2021-10" db="EMBL/GenBank/DDBJ databases">
        <title>Sequencing the mobilome of antimicrobial resistant bacterial isolates spanning a range of GC content: The potential of a sustainable low cost, low infrastructure approach for surveillance with Oxford Nanopore sequencing.</title>
        <authorList>
            <person name="Sands K."/>
        </authorList>
    </citation>
    <scope>NUCLEOTIDE SEQUENCE [LARGE SCALE GENOMIC DNA]</scope>
    <source>
        <strain evidence="10 15">MIN-202</strain>
    </source>
</reference>